<protein>
    <recommendedName>
        <fullName evidence="3">Phage protein</fullName>
    </recommendedName>
</protein>
<dbReference type="AlphaFoldDB" id="A0A2U2RU53"/>
<sequence length="290" mass="32633">MLPQLVRLLDTAQYETASEAVENAPTVMRDLGGFDFEPEYEPDPWQWVGVNGNGWDTIDTMYTPIIEAKAGVLRGWTLDFARYRIEIGMLTRARTCLADTQRSASMVTAKGRYADARPVRVLNPPSCGRCVILAGTSNAGERHPNCDCTVMWSHDVPANAYADPYSYLNDLVDAADMDALARILGSRANVRAYLDGADLNQLVNAYRRKGSVTRAQFYSRKIKYTTEGTTRRGSASYRMISAGYANGFVKHGGRYTRIDRPRLMPETIYEICDRQGRDPKQMLRNYGWIL</sequence>
<accession>A0A2U2RU53</accession>
<gene>
    <name evidence="1" type="ORF">CWE05_03145</name>
</gene>
<comment type="caution">
    <text evidence="1">The sequence shown here is derived from an EMBL/GenBank/DDBJ whole genome shotgun (WGS) entry which is preliminary data.</text>
</comment>
<proteinExistence type="predicted"/>
<dbReference type="Proteomes" id="UP000245582">
    <property type="component" value="Unassembled WGS sequence"/>
</dbReference>
<evidence type="ECO:0000313" key="1">
    <source>
        <dbReference type="EMBL" id="PWH09411.1"/>
    </source>
</evidence>
<organism evidence="1 2">
    <name type="scientific">Bifidobacterium longum</name>
    <dbReference type="NCBI Taxonomy" id="216816"/>
    <lineage>
        <taxon>Bacteria</taxon>
        <taxon>Bacillati</taxon>
        <taxon>Actinomycetota</taxon>
        <taxon>Actinomycetes</taxon>
        <taxon>Bifidobacteriales</taxon>
        <taxon>Bifidobacteriaceae</taxon>
        <taxon>Bifidobacterium</taxon>
    </lineage>
</organism>
<dbReference type="EMBL" id="PHUM01000003">
    <property type="protein sequence ID" value="PWH09411.1"/>
    <property type="molecule type" value="Genomic_DNA"/>
</dbReference>
<evidence type="ECO:0000313" key="2">
    <source>
        <dbReference type="Proteomes" id="UP000245582"/>
    </source>
</evidence>
<name>A0A2U2RU53_BIFLN</name>
<reference evidence="1 2" key="1">
    <citation type="submission" date="2017-11" db="EMBL/GenBank/DDBJ databases">
        <title>Draft genome sequence of Bifidobacterium longum UMA026, isolated from Holstein dairy cow feces.</title>
        <authorList>
            <person name="Albert K."/>
            <person name="Sela D.A."/>
        </authorList>
    </citation>
    <scope>NUCLEOTIDE SEQUENCE [LARGE SCALE GENOMIC DNA]</scope>
    <source>
        <strain evidence="1 2">UMA026</strain>
    </source>
</reference>
<evidence type="ECO:0008006" key="3">
    <source>
        <dbReference type="Google" id="ProtNLM"/>
    </source>
</evidence>